<gene>
    <name evidence="1" type="ORF">FLONG3_7040</name>
</gene>
<accession>A0A395SH56</accession>
<evidence type="ECO:0000313" key="1">
    <source>
        <dbReference type="EMBL" id="RGP71736.1"/>
    </source>
</evidence>
<evidence type="ECO:0000313" key="2">
    <source>
        <dbReference type="Proteomes" id="UP000266234"/>
    </source>
</evidence>
<reference evidence="1 2" key="1">
    <citation type="journal article" date="2018" name="PLoS Pathog.">
        <title>Evolution of structural diversity of trichothecenes, a family of toxins produced by plant pathogenic and entomopathogenic fungi.</title>
        <authorList>
            <person name="Proctor R.H."/>
            <person name="McCormick S.P."/>
            <person name="Kim H.S."/>
            <person name="Cardoza R.E."/>
            <person name="Stanley A.M."/>
            <person name="Lindo L."/>
            <person name="Kelly A."/>
            <person name="Brown D.W."/>
            <person name="Lee T."/>
            <person name="Vaughan M.M."/>
            <person name="Alexander N.J."/>
            <person name="Busman M."/>
            <person name="Gutierrez S."/>
        </authorList>
    </citation>
    <scope>NUCLEOTIDE SEQUENCE [LARGE SCALE GENOMIC DNA]</scope>
    <source>
        <strain evidence="1 2">NRRL 20695</strain>
    </source>
</reference>
<name>A0A395SH56_9HYPO</name>
<sequence>MSTTTENPLDLYHDALGLETHDVHDDSFIVRAGVTPYPQEMLDTFVVHIKSKAPPRALPRTVSRQLYEPITNPFEIRVLEIKPGIGTEKIKAALHHCTVEFDHKVFDLGPKWAISSTDYTKPVFFTALSYT</sequence>
<dbReference type="AlphaFoldDB" id="A0A395SH56"/>
<organism evidence="1 2">
    <name type="scientific">Fusarium longipes</name>
    <dbReference type="NCBI Taxonomy" id="694270"/>
    <lineage>
        <taxon>Eukaryota</taxon>
        <taxon>Fungi</taxon>
        <taxon>Dikarya</taxon>
        <taxon>Ascomycota</taxon>
        <taxon>Pezizomycotina</taxon>
        <taxon>Sordariomycetes</taxon>
        <taxon>Hypocreomycetidae</taxon>
        <taxon>Hypocreales</taxon>
        <taxon>Nectriaceae</taxon>
        <taxon>Fusarium</taxon>
    </lineage>
</organism>
<dbReference type="EMBL" id="PXOG01000155">
    <property type="protein sequence ID" value="RGP71736.1"/>
    <property type="molecule type" value="Genomic_DNA"/>
</dbReference>
<dbReference type="OrthoDB" id="3548654at2759"/>
<protein>
    <submittedName>
        <fullName evidence="1">Heterokaryon incompatibility</fullName>
    </submittedName>
</protein>
<comment type="caution">
    <text evidence="1">The sequence shown here is derived from an EMBL/GenBank/DDBJ whole genome shotgun (WGS) entry which is preliminary data.</text>
</comment>
<proteinExistence type="predicted"/>
<dbReference type="STRING" id="694270.A0A395SH56"/>
<keyword evidence="2" id="KW-1185">Reference proteome</keyword>
<dbReference type="Proteomes" id="UP000266234">
    <property type="component" value="Unassembled WGS sequence"/>
</dbReference>